<proteinExistence type="predicted"/>
<feature type="compositionally biased region" description="Basic residues" evidence="1">
    <location>
        <begin position="119"/>
        <end position="135"/>
    </location>
</feature>
<reference evidence="2 3" key="1">
    <citation type="journal article" date="2020" name="Cell">
        <title>Large-Scale Comparative Analyses of Tick Genomes Elucidate Their Genetic Diversity and Vector Capacities.</title>
        <authorList>
            <consortium name="Tick Genome and Microbiome Consortium (TIGMIC)"/>
            <person name="Jia N."/>
            <person name="Wang J."/>
            <person name="Shi W."/>
            <person name="Du L."/>
            <person name="Sun Y."/>
            <person name="Zhan W."/>
            <person name="Jiang J.F."/>
            <person name="Wang Q."/>
            <person name="Zhang B."/>
            <person name="Ji P."/>
            <person name="Bell-Sakyi L."/>
            <person name="Cui X.M."/>
            <person name="Yuan T.T."/>
            <person name="Jiang B.G."/>
            <person name="Yang W.F."/>
            <person name="Lam T.T."/>
            <person name="Chang Q.C."/>
            <person name="Ding S.J."/>
            <person name="Wang X.J."/>
            <person name="Zhu J.G."/>
            <person name="Ruan X.D."/>
            <person name="Zhao L."/>
            <person name="Wei J.T."/>
            <person name="Ye R.Z."/>
            <person name="Que T.C."/>
            <person name="Du C.H."/>
            <person name="Zhou Y.H."/>
            <person name="Cheng J.X."/>
            <person name="Dai P.F."/>
            <person name="Guo W.B."/>
            <person name="Han X.H."/>
            <person name="Huang E.J."/>
            <person name="Li L.F."/>
            <person name="Wei W."/>
            <person name="Gao Y.C."/>
            <person name="Liu J.Z."/>
            <person name="Shao H.Z."/>
            <person name="Wang X."/>
            <person name="Wang C.C."/>
            <person name="Yang T.C."/>
            <person name="Huo Q.B."/>
            <person name="Li W."/>
            <person name="Chen H.Y."/>
            <person name="Chen S.E."/>
            <person name="Zhou L.G."/>
            <person name="Ni X.B."/>
            <person name="Tian J.H."/>
            <person name="Sheng Y."/>
            <person name="Liu T."/>
            <person name="Pan Y.S."/>
            <person name="Xia L.Y."/>
            <person name="Li J."/>
            <person name="Zhao F."/>
            <person name="Cao W.C."/>
        </authorList>
    </citation>
    <scope>NUCLEOTIDE SEQUENCE [LARGE SCALE GENOMIC DNA]</scope>
    <source>
        <strain evidence="2">HaeL-2018</strain>
    </source>
</reference>
<keyword evidence="3" id="KW-1185">Reference proteome</keyword>
<gene>
    <name evidence="2" type="ORF">HPB48_011297</name>
</gene>
<organism evidence="2 3">
    <name type="scientific">Haemaphysalis longicornis</name>
    <name type="common">Bush tick</name>
    <dbReference type="NCBI Taxonomy" id="44386"/>
    <lineage>
        <taxon>Eukaryota</taxon>
        <taxon>Metazoa</taxon>
        <taxon>Ecdysozoa</taxon>
        <taxon>Arthropoda</taxon>
        <taxon>Chelicerata</taxon>
        <taxon>Arachnida</taxon>
        <taxon>Acari</taxon>
        <taxon>Parasitiformes</taxon>
        <taxon>Ixodida</taxon>
        <taxon>Ixodoidea</taxon>
        <taxon>Ixodidae</taxon>
        <taxon>Haemaphysalinae</taxon>
        <taxon>Haemaphysalis</taxon>
    </lineage>
</organism>
<dbReference type="EMBL" id="JABSTR010000009">
    <property type="protein sequence ID" value="KAH9378958.1"/>
    <property type="molecule type" value="Genomic_DNA"/>
</dbReference>
<protein>
    <submittedName>
        <fullName evidence="2">Uncharacterized protein</fullName>
    </submittedName>
</protein>
<comment type="caution">
    <text evidence="2">The sequence shown here is derived from an EMBL/GenBank/DDBJ whole genome shotgun (WGS) entry which is preliminary data.</text>
</comment>
<evidence type="ECO:0000313" key="3">
    <source>
        <dbReference type="Proteomes" id="UP000821853"/>
    </source>
</evidence>
<evidence type="ECO:0000313" key="2">
    <source>
        <dbReference type="EMBL" id="KAH9378958.1"/>
    </source>
</evidence>
<sequence>MRVPRHVMHGIYMVWCPTSCVHADGNAAAAGADNSSLEASRAIPAVTSPGETDRPRQLGNTGAPSRERAHPLPAAEDAASPRAGPIPARAMPSPEDGSMPAAGLSLEEDPGNRSSRPPLRGRTRSKGARRKLQNR</sequence>
<dbReference type="AlphaFoldDB" id="A0A9J6GKD7"/>
<dbReference type="Proteomes" id="UP000821853">
    <property type="component" value="Unassembled WGS sequence"/>
</dbReference>
<feature type="region of interest" description="Disordered" evidence="1">
    <location>
        <begin position="25"/>
        <end position="135"/>
    </location>
</feature>
<dbReference type="VEuPathDB" id="VectorBase:HLOH_044683"/>
<name>A0A9J6GKD7_HAELO</name>
<feature type="compositionally biased region" description="Low complexity" evidence="1">
    <location>
        <begin position="25"/>
        <end position="36"/>
    </location>
</feature>
<evidence type="ECO:0000256" key="1">
    <source>
        <dbReference type="SAM" id="MobiDB-lite"/>
    </source>
</evidence>
<accession>A0A9J6GKD7</accession>